<dbReference type="OrthoDB" id="9808870at2"/>
<keyword evidence="1" id="KW-1133">Transmembrane helix</keyword>
<feature type="transmembrane region" description="Helical" evidence="1">
    <location>
        <begin position="210"/>
        <end position="227"/>
    </location>
</feature>
<evidence type="ECO:0000313" key="2">
    <source>
        <dbReference type="EMBL" id="TWX68060.1"/>
    </source>
</evidence>
<evidence type="ECO:0000313" key="3">
    <source>
        <dbReference type="Proteomes" id="UP000321822"/>
    </source>
</evidence>
<feature type="transmembrane region" description="Helical" evidence="1">
    <location>
        <begin position="273"/>
        <end position="295"/>
    </location>
</feature>
<dbReference type="Proteomes" id="UP000321822">
    <property type="component" value="Unassembled WGS sequence"/>
</dbReference>
<evidence type="ECO:0000256" key="1">
    <source>
        <dbReference type="SAM" id="Phobius"/>
    </source>
</evidence>
<keyword evidence="1" id="KW-0472">Membrane</keyword>
<organism evidence="2 3">
    <name type="scientific">Colwellia demingiae</name>
    <dbReference type="NCBI Taxonomy" id="89401"/>
    <lineage>
        <taxon>Bacteria</taxon>
        <taxon>Pseudomonadati</taxon>
        <taxon>Pseudomonadota</taxon>
        <taxon>Gammaproteobacteria</taxon>
        <taxon>Alteromonadales</taxon>
        <taxon>Colwelliaceae</taxon>
        <taxon>Colwellia</taxon>
    </lineage>
</organism>
<comment type="caution">
    <text evidence="2">The sequence shown here is derived from an EMBL/GenBank/DDBJ whole genome shotgun (WGS) entry which is preliminary data.</text>
</comment>
<proteinExistence type="predicted"/>
<gene>
    <name evidence="2" type="ORF">ESZ36_12395</name>
</gene>
<sequence>MKLLSEFMKFLSNCTLLLLVFFSNYSFAHDARPLYIELEAKSYTQILLKWKTPPIVELGNEPYIILSGDNCLITKILKQDRLQGAIIYKCDNINDNLVIDITYPLHNPALTSLISYTPLQGDIIEHFNDPSIQRVEVDKVLNGKDISKEYIVSGIKHILEGFDHLLFILCLFIITGWGKRLILAISGFTAGHTLTLIASSYQWISLPIGFVEFLIALSVLFLSVEITKNNKKTFSWKHPFTIASLFGLLHGFGFASVLNQYGLPTENKFNALVSFNLGVEIGQLLFISAVSLLMYMINSKFTFFKRGFNLGVYAIGGLSGYWVIERFWLLI</sequence>
<keyword evidence="3" id="KW-1185">Reference proteome</keyword>
<reference evidence="2 3" key="1">
    <citation type="submission" date="2019-07" db="EMBL/GenBank/DDBJ databases">
        <title>Genomes of sea-ice associated Colwellia species.</title>
        <authorList>
            <person name="Bowman J.P."/>
        </authorList>
    </citation>
    <scope>NUCLEOTIDE SEQUENCE [LARGE SCALE GENOMIC DNA]</scope>
    <source>
        <strain evidence="2 3">ACAM 459</strain>
    </source>
</reference>
<dbReference type="EMBL" id="VOLT01000005">
    <property type="protein sequence ID" value="TWX68060.1"/>
    <property type="molecule type" value="Genomic_DNA"/>
</dbReference>
<dbReference type="AlphaFoldDB" id="A0A5C6QHC7"/>
<keyword evidence="1" id="KW-0812">Transmembrane</keyword>
<protein>
    <submittedName>
        <fullName evidence="2">HupE/UreJ family protein</fullName>
    </submittedName>
</protein>
<feature type="transmembrane region" description="Helical" evidence="1">
    <location>
        <begin position="239"/>
        <end position="261"/>
    </location>
</feature>
<name>A0A5C6QHC7_9GAMM</name>
<dbReference type="InterPro" id="IPR032809">
    <property type="entry name" value="Put_HupE_UreJ"/>
</dbReference>
<accession>A0A5C6QHC7</accession>
<feature type="transmembrane region" description="Helical" evidence="1">
    <location>
        <begin position="307"/>
        <end position="324"/>
    </location>
</feature>
<dbReference type="Pfam" id="PF13795">
    <property type="entry name" value="HupE_UreJ_2"/>
    <property type="match status" value="1"/>
</dbReference>